<dbReference type="InterPro" id="IPR015824">
    <property type="entry name" value="Phosphoglycerate_kinase_N"/>
</dbReference>
<evidence type="ECO:0000256" key="11">
    <source>
        <dbReference type="ARBA" id="ARBA00022777"/>
    </source>
</evidence>
<feature type="binding site" evidence="15">
    <location>
        <position position="146"/>
    </location>
    <ligand>
        <name>(2R)-3-phosphoglycerate</name>
        <dbReference type="ChEBI" id="CHEBI:58272"/>
    </ligand>
</feature>
<dbReference type="RefSeq" id="WP_058458385.1">
    <property type="nucleotide sequence ID" value="NZ_CAAAIY010000014.1"/>
</dbReference>
<dbReference type="FunFam" id="3.40.50.1260:FF:000001">
    <property type="entry name" value="Phosphoglycerate kinase"/>
    <property type="match status" value="1"/>
</dbReference>
<dbReference type="HAMAP" id="MF_00145">
    <property type="entry name" value="Phosphoglyc_kinase"/>
    <property type="match status" value="1"/>
</dbReference>
<keyword evidence="13 14" id="KW-0324">Glycolysis</keyword>
<comment type="similarity">
    <text evidence="4 14 17">Belongs to the phosphoglycerate kinase family.</text>
</comment>
<dbReference type="InterPro" id="IPR036043">
    <property type="entry name" value="Phosphoglycerate_kinase_sf"/>
</dbReference>
<dbReference type="InterPro" id="IPR001576">
    <property type="entry name" value="Phosphoglycerate_kinase"/>
</dbReference>
<dbReference type="OrthoDB" id="9808460at2"/>
<dbReference type="PANTHER" id="PTHR11406:SF23">
    <property type="entry name" value="PHOSPHOGLYCERATE KINASE 1, CHLOROPLASTIC-RELATED"/>
    <property type="match status" value="1"/>
</dbReference>
<feature type="binding site" evidence="15">
    <location>
        <position position="36"/>
    </location>
    <ligand>
        <name>(2R)-3-phosphoglycerate</name>
        <dbReference type="ChEBI" id="CHEBI:58272"/>
    </ligand>
</feature>
<dbReference type="GO" id="GO:0005524">
    <property type="term" value="F:ATP binding"/>
    <property type="evidence" value="ECO:0007669"/>
    <property type="project" value="UniProtKB-KW"/>
</dbReference>
<comment type="pathway">
    <text evidence="3 14">Carbohydrate degradation; glycolysis; pyruvate from D-glyceraldehyde 3-phosphate: step 2/5.</text>
</comment>
<feature type="binding site" evidence="14 16">
    <location>
        <position position="197"/>
    </location>
    <ligand>
        <name>ATP</name>
        <dbReference type="ChEBI" id="CHEBI:30616"/>
    </ligand>
</feature>
<feature type="binding site" evidence="14">
    <location>
        <position position="146"/>
    </location>
    <ligand>
        <name>substrate</name>
    </ligand>
</feature>
<comment type="subunit">
    <text evidence="5 14">Monomer.</text>
</comment>
<reference evidence="18 19" key="1">
    <citation type="submission" date="2015-11" db="EMBL/GenBank/DDBJ databases">
        <title>Genomic analysis of 38 Legionella species identifies large and diverse effector repertoires.</title>
        <authorList>
            <person name="Burstein D."/>
            <person name="Amaro F."/>
            <person name="Zusman T."/>
            <person name="Lifshitz Z."/>
            <person name="Cohen O."/>
            <person name="Gilbert J.A."/>
            <person name="Pupko T."/>
            <person name="Shuman H.A."/>
            <person name="Segal G."/>
        </authorList>
    </citation>
    <scope>NUCLEOTIDE SEQUENCE [LARGE SCALE GENOMIC DNA]</scope>
    <source>
        <strain evidence="18 19">WIGA</strain>
    </source>
</reference>
<accession>A0A0W0RXW5</accession>
<evidence type="ECO:0000256" key="4">
    <source>
        <dbReference type="ARBA" id="ARBA00008982"/>
    </source>
</evidence>
<evidence type="ECO:0000256" key="5">
    <source>
        <dbReference type="ARBA" id="ARBA00011245"/>
    </source>
</evidence>
<evidence type="ECO:0000256" key="15">
    <source>
        <dbReference type="PIRSR" id="PIRSR000724-1"/>
    </source>
</evidence>
<protein>
    <recommendedName>
        <fullName evidence="7 14">Phosphoglycerate kinase</fullName>
        <ecNumber evidence="6 14">2.7.2.3</ecNumber>
    </recommendedName>
</protein>
<dbReference type="GO" id="GO:0005829">
    <property type="term" value="C:cytosol"/>
    <property type="evidence" value="ECO:0007669"/>
    <property type="project" value="TreeGrafter"/>
</dbReference>
<evidence type="ECO:0000256" key="13">
    <source>
        <dbReference type="ARBA" id="ARBA00023152"/>
    </source>
</evidence>
<feature type="binding site" evidence="14">
    <location>
        <position position="36"/>
    </location>
    <ligand>
        <name>substrate</name>
    </ligand>
</feature>
<evidence type="ECO:0000256" key="8">
    <source>
        <dbReference type="ARBA" id="ARBA00022490"/>
    </source>
</evidence>
<evidence type="ECO:0000313" key="19">
    <source>
        <dbReference type="Proteomes" id="UP000054695"/>
    </source>
</evidence>
<evidence type="ECO:0000256" key="17">
    <source>
        <dbReference type="RuleBase" id="RU000532"/>
    </source>
</evidence>
<keyword evidence="9 14" id="KW-0808">Transferase</keyword>
<evidence type="ECO:0000256" key="7">
    <source>
        <dbReference type="ARBA" id="ARBA00016471"/>
    </source>
</evidence>
<dbReference type="Gene3D" id="3.40.50.1260">
    <property type="entry name" value="Phosphoglycerate kinase, N-terminal domain"/>
    <property type="match status" value="2"/>
</dbReference>
<evidence type="ECO:0000256" key="9">
    <source>
        <dbReference type="ARBA" id="ARBA00022679"/>
    </source>
</evidence>
<keyword evidence="19" id="KW-1185">Reference proteome</keyword>
<feature type="binding site" evidence="14">
    <location>
        <position position="113"/>
    </location>
    <ligand>
        <name>substrate</name>
    </ligand>
</feature>
<dbReference type="FunFam" id="3.40.50.1260:FF:000002">
    <property type="entry name" value="Phosphoglycerate kinase"/>
    <property type="match status" value="1"/>
</dbReference>
<keyword evidence="8 14" id="KW-0963">Cytoplasm</keyword>
<comment type="caution">
    <text evidence="18">The sequence shown here is derived from an EMBL/GenBank/DDBJ whole genome shotgun (WGS) entry which is preliminary data.</text>
</comment>
<keyword evidence="12 14" id="KW-0067">ATP-binding</keyword>
<gene>
    <name evidence="14 18" type="primary">pgk</name>
    <name evidence="18" type="ORF">Lboz_0692</name>
</gene>
<feature type="binding site" evidence="14 15">
    <location>
        <begin position="59"/>
        <end position="62"/>
    </location>
    <ligand>
        <name>substrate</name>
    </ligand>
</feature>
<evidence type="ECO:0000256" key="12">
    <source>
        <dbReference type="ARBA" id="ARBA00022840"/>
    </source>
</evidence>
<dbReference type="SUPFAM" id="SSF53748">
    <property type="entry name" value="Phosphoglycerate kinase"/>
    <property type="match status" value="1"/>
</dbReference>
<comment type="subcellular location">
    <subcellularLocation>
        <location evidence="2 14">Cytoplasm</location>
    </subcellularLocation>
</comment>
<feature type="binding site" evidence="14 15">
    <location>
        <begin position="21"/>
        <end position="23"/>
    </location>
    <ligand>
        <name>substrate</name>
    </ligand>
</feature>
<comment type="caution">
    <text evidence="14">Lacks conserved residue(s) required for the propagation of feature annotation.</text>
</comment>
<organism evidence="18 19">
    <name type="scientific">Legionella bozemanae</name>
    <name type="common">Fluoribacter bozemanae</name>
    <dbReference type="NCBI Taxonomy" id="447"/>
    <lineage>
        <taxon>Bacteria</taxon>
        <taxon>Pseudomonadati</taxon>
        <taxon>Pseudomonadota</taxon>
        <taxon>Gammaproteobacteria</taxon>
        <taxon>Legionellales</taxon>
        <taxon>Legionellaceae</taxon>
        <taxon>Legionella</taxon>
    </lineage>
</organism>
<evidence type="ECO:0000256" key="6">
    <source>
        <dbReference type="ARBA" id="ARBA00013061"/>
    </source>
</evidence>
<evidence type="ECO:0000256" key="16">
    <source>
        <dbReference type="PIRSR" id="PIRSR000724-2"/>
    </source>
</evidence>
<dbReference type="PROSITE" id="PS00111">
    <property type="entry name" value="PGLYCERATE_KINASE"/>
    <property type="match status" value="1"/>
</dbReference>
<dbReference type="PANTHER" id="PTHR11406">
    <property type="entry name" value="PHOSPHOGLYCERATE KINASE"/>
    <property type="match status" value="1"/>
</dbReference>
<keyword evidence="10 14" id="KW-0547">Nucleotide-binding</keyword>
<dbReference type="GO" id="GO:0004618">
    <property type="term" value="F:phosphoglycerate kinase activity"/>
    <property type="evidence" value="ECO:0007669"/>
    <property type="project" value="UniProtKB-UniRule"/>
</dbReference>
<evidence type="ECO:0000256" key="3">
    <source>
        <dbReference type="ARBA" id="ARBA00004838"/>
    </source>
</evidence>
<feature type="binding site" evidence="15">
    <location>
        <position position="113"/>
    </location>
    <ligand>
        <name>(2R)-3-phosphoglycerate</name>
        <dbReference type="ChEBI" id="CHEBI:58272"/>
    </ligand>
</feature>
<dbReference type="UniPathway" id="UPA00109">
    <property type="reaction ID" value="UER00185"/>
</dbReference>
<evidence type="ECO:0000256" key="14">
    <source>
        <dbReference type="HAMAP-Rule" id="MF_00145"/>
    </source>
</evidence>
<dbReference type="Proteomes" id="UP000054695">
    <property type="component" value="Unassembled WGS sequence"/>
</dbReference>
<sequence length="396" mass="42581">MNLIQMSDVDLSGKRVLIREDLNVPIKDGMITSDQRLQAALPTLKAALAAGAAVMVLSHLGRPEEGKIERRFSMQPIAEYLQENLDYPVHFVSDYLNGVDVKPGELVVCENVRFNVGEKNNDEQLAKKLASLCDVFVMDAFGTAHRAQASTYGVAQYAAIAVAGPLLVRELDALEKALAAPKKPIVAIVGGAKVSTKLSLLRQLVTLVDYLIPGGGIANTFLKAQGFEIGVSLYEEELLQEAREILQLAKEKGCHIPLPSDVVVGKSFSEHCPAYNKSLQNVASDDMILDIGPTTVSEYVDIINEAKTIIWNGPVGVFEFAQFAYGTRALAIAIAESDAFSIAGGGDTLAAIDLYDLNQQISYVSTGGGAFLECLEGKTLPAVAILQERAKDVKTN</sequence>
<feature type="binding site" evidence="14 16">
    <location>
        <begin position="345"/>
        <end position="348"/>
    </location>
    <ligand>
        <name>ATP</name>
        <dbReference type="ChEBI" id="CHEBI:30616"/>
    </ligand>
</feature>
<dbReference type="EMBL" id="LNXU01000007">
    <property type="protein sequence ID" value="KTC75864.1"/>
    <property type="molecule type" value="Genomic_DNA"/>
</dbReference>
<evidence type="ECO:0000256" key="2">
    <source>
        <dbReference type="ARBA" id="ARBA00004496"/>
    </source>
</evidence>
<dbReference type="STRING" id="447.Lboz_0692"/>
<comment type="catalytic activity">
    <reaction evidence="1 14 17">
        <text>(2R)-3-phosphoglycerate + ATP = (2R)-3-phospho-glyceroyl phosphate + ADP</text>
        <dbReference type="Rhea" id="RHEA:14801"/>
        <dbReference type="ChEBI" id="CHEBI:30616"/>
        <dbReference type="ChEBI" id="CHEBI:57604"/>
        <dbReference type="ChEBI" id="CHEBI:58272"/>
        <dbReference type="ChEBI" id="CHEBI:456216"/>
        <dbReference type="EC" id="2.7.2.3"/>
    </reaction>
</comment>
<evidence type="ECO:0000256" key="1">
    <source>
        <dbReference type="ARBA" id="ARBA00000642"/>
    </source>
</evidence>
<dbReference type="AlphaFoldDB" id="A0A0W0RXW5"/>
<dbReference type="InterPro" id="IPR015911">
    <property type="entry name" value="Phosphoglycerate_kinase_CS"/>
</dbReference>
<dbReference type="EC" id="2.7.2.3" evidence="6 14"/>
<dbReference type="PATRIC" id="fig|447.4.peg.742"/>
<evidence type="ECO:0000313" key="18">
    <source>
        <dbReference type="EMBL" id="KTC75864.1"/>
    </source>
</evidence>
<evidence type="ECO:0000256" key="10">
    <source>
        <dbReference type="ARBA" id="ARBA00022741"/>
    </source>
</evidence>
<keyword evidence="11 14" id="KW-0418">Kinase</keyword>
<dbReference type="Pfam" id="PF00162">
    <property type="entry name" value="PGK"/>
    <property type="match status" value="1"/>
</dbReference>
<name>A0A0W0RXW5_LEGBO</name>
<dbReference type="GO" id="GO:0006094">
    <property type="term" value="P:gluconeogenesis"/>
    <property type="evidence" value="ECO:0007669"/>
    <property type="project" value="TreeGrafter"/>
</dbReference>
<proteinExistence type="inferred from homology"/>
<feature type="binding site" evidence="14 16">
    <location>
        <position position="319"/>
    </location>
    <ligand>
        <name>ATP</name>
        <dbReference type="ChEBI" id="CHEBI:30616"/>
    </ligand>
</feature>
<dbReference type="GO" id="GO:0043531">
    <property type="term" value="F:ADP binding"/>
    <property type="evidence" value="ECO:0007669"/>
    <property type="project" value="TreeGrafter"/>
</dbReference>
<dbReference type="GO" id="GO:0006096">
    <property type="term" value="P:glycolytic process"/>
    <property type="evidence" value="ECO:0007669"/>
    <property type="project" value="UniProtKB-UniRule"/>
</dbReference>
<dbReference type="PRINTS" id="PR00477">
    <property type="entry name" value="PHGLYCKINASE"/>
</dbReference>
<dbReference type="PIRSF" id="PIRSF000724">
    <property type="entry name" value="Pgk"/>
    <property type="match status" value="1"/>
</dbReference>